<proteinExistence type="predicted"/>
<accession>A0A4D6MI59</accession>
<name>A0A4D6MI59_VIGUN</name>
<sequence length="60" mass="6618">MKSLQKGFITKSARHSQFKGTSVICSGFLHLTLEAATCEEEQNNPVSVLQVGEDEFSPFD</sequence>
<evidence type="ECO:0000313" key="1">
    <source>
        <dbReference type="EMBL" id="QCE00222.1"/>
    </source>
</evidence>
<dbReference type="Proteomes" id="UP000501690">
    <property type="component" value="Linkage Group LG7"/>
</dbReference>
<keyword evidence="2" id="KW-1185">Reference proteome</keyword>
<dbReference type="EMBL" id="CP039351">
    <property type="protein sequence ID" value="QCE00222.1"/>
    <property type="molecule type" value="Genomic_DNA"/>
</dbReference>
<evidence type="ECO:0000313" key="2">
    <source>
        <dbReference type="Proteomes" id="UP000501690"/>
    </source>
</evidence>
<dbReference type="AlphaFoldDB" id="A0A4D6MI59"/>
<protein>
    <submittedName>
        <fullName evidence="1">Uncharacterized protein</fullName>
    </submittedName>
</protein>
<gene>
    <name evidence="1" type="ORF">DEO72_LG7g1510</name>
</gene>
<organism evidence="1 2">
    <name type="scientific">Vigna unguiculata</name>
    <name type="common">Cowpea</name>
    <dbReference type="NCBI Taxonomy" id="3917"/>
    <lineage>
        <taxon>Eukaryota</taxon>
        <taxon>Viridiplantae</taxon>
        <taxon>Streptophyta</taxon>
        <taxon>Embryophyta</taxon>
        <taxon>Tracheophyta</taxon>
        <taxon>Spermatophyta</taxon>
        <taxon>Magnoliopsida</taxon>
        <taxon>eudicotyledons</taxon>
        <taxon>Gunneridae</taxon>
        <taxon>Pentapetalae</taxon>
        <taxon>rosids</taxon>
        <taxon>fabids</taxon>
        <taxon>Fabales</taxon>
        <taxon>Fabaceae</taxon>
        <taxon>Papilionoideae</taxon>
        <taxon>50 kb inversion clade</taxon>
        <taxon>NPAAA clade</taxon>
        <taxon>indigoferoid/millettioid clade</taxon>
        <taxon>Phaseoleae</taxon>
        <taxon>Vigna</taxon>
    </lineage>
</organism>
<reference evidence="1 2" key="1">
    <citation type="submission" date="2019-04" db="EMBL/GenBank/DDBJ databases">
        <title>An improved genome assembly and genetic linkage map for asparagus bean, Vigna unguiculata ssp. sesquipedialis.</title>
        <authorList>
            <person name="Xia Q."/>
            <person name="Zhang R."/>
            <person name="Dong Y."/>
        </authorList>
    </citation>
    <scope>NUCLEOTIDE SEQUENCE [LARGE SCALE GENOMIC DNA]</scope>
    <source>
        <tissue evidence="1">Leaf</tissue>
    </source>
</reference>